<proteinExistence type="inferred from homology"/>
<dbReference type="PANTHER" id="PTHR43660">
    <property type="entry name" value="DIPEPTIDYL CARBOXYPEPTIDASE"/>
    <property type="match status" value="1"/>
</dbReference>
<dbReference type="PANTHER" id="PTHR43660:SF1">
    <property type="entry name" value="DIPEPTIDYL CARBOXYPEPTIDASE"/>
    <property type="match status" value="1"/>
</dbReference>
<dbReference type="Pfam" id="PF01432">
    <property type="entry name" value="Peptidase_M3"/>
    <property type="match status" value="1"/>
</dbReference>
<dbReference type="EC" id="3.4.24.70" evidence="9"/>
<dbReference type="EMBL" id="KB207027">
    <property type="protein sequence ID" value="ELP85891.1"/>
    <property type="molecule type" value="Genomic_DNA"/>
</dbReference>
<dbReference type="Gene3D" id="1.10.1370.40">
    <property type="match status" value="1"/>
</dbReference>
<dbReference type="GO" id="GO:0046872">
    <property type="term" value="F:metal ion binding"/>
    <property type="evidence" value="ECO:0007669"/>
    <property type="project" value="UniProtKB-UniRule"/>
</dbReference>
<evidence type="ECO:0000313" key="9">
    <source>
        <dbReference type="EMBL" id="ELP85891.1"/>
    </source>
</evidence>
<dbReference type="AlphaFoldDB" id="A0A0A1U082"/>
<dbReference type="InterPro" id="IPR034005">
    <property type="entry name" value="M3A_DCP"/>
</dbReference>
<keyword evidence="4 7" id="KW-0378">Hydrolase</keyword>
<dbReference type="OMA" id="YMITLVN"/>
<keyword evidence="5 7" id="KW-0862">Zinc</keyword>
<dbReference type="InterPro" id="IPR045090">
    <property type="entry name" value="Pept_M3A_M3B"/>
</dbReference>
<keyword evidence="3 7" id="KW-0479">Metal-binding</keyword>
<keyword evidence="6 7" id="KW-0482">Metalloprotease</keyword>
<comment type="similarity">
    <text evidence="1 7">Belongs to the peptidase M3 family.</text>
</comment>
<name>A0A0A1U082_ENTIV</name>
<dbReference type="GO" id="GO:0006508">
    <property type="term" value="P:proteolysis"/>
    <property type="evidence" value="ECO:0007669"/>
    <property type="project" value="UniProtKB-KW"/>
</dbReference>
<dbReference type="CDD" id="cd06456">
    <property type="entry name" value="M3A_DCP"/>
    <property type="match status" value="1"/>
</dbReference>
<dbReference type="GeneID" id="14884874"/>
<gene>
    <name evidence="9" type="ORF">EIN_134250</name>
</gene>
<dbReference type="GO" id="GO:0004222">
    <property type="term" value="F:metalloendopeptidase activity"/>
    <property type="evidence" value="ECO:0007669"/>
    <property type="project" value="UniProtKB-EC"/>
</dbReference>
<evidence type="ECO:0000259" key="8">
    <source>
        <dbReference type="Pfam" id="PF01432"/>
    </source>
</evidence>
<dbReference type="InterPro" id="IPR001567">
    <property type="entry name" value="Pept_M3A_M3B_dom"/>
</dbReference>
<comment type="cofactor">
    <cofactor evidence="7">
        <name>Zn(2+)</name>
        <dbReference type="ChEBI" id="CHEBI:29105"/>
    </cofactor>
    <text evidence="7">Binds 1 zinc ion.</text>
</comment>
<evidence type="ECO:0000256" key="5">
    <source>
        <dbReference type="ARBA" id="ARBA00022833"/>
    </source>
</evidence>
<organism evidence="9 10">
    <name type="scientific">Entamoeba invadens IP1</name>
    <dbReference type="NCBI Taxonomy" id="370355"/>
    <lineage>
        <taxon>Eukaryota</taxon>
        <taxon>Amoebozoa</taxon>
        <taxon>Evosea</taxon>
        <taxon>Archamoebae</taxon>
        <taxon>Mastigamoebida</taxon>
        <taxon>Entamoebidae</taxon>
        <taxon>Entamoeba</taxon>
    </lineage>
</organism>
<dbReference type="RefSeq" id="XP_004185237.1">
    <property type="nucleotide sequence ID" value="XM_004185189.1"/>
</dbReference>
<feature type="domain" description="Peptidase M3A/M3B catalytic" evidence="8">
    <location>
        <begin position="222"/>
        <end position="674"/>
    </location>
</feature>
<evidence type="ECO:0000313" key="10">
    <source>
        <dbReference type="Proteomes" id="UP000014680"/>
    </source>
</evidence>
<accession>A0A0A1U082</accession>
<evidence type="ECO:0000256" key="4">
    <source>
        <dbReference type="ARBA" id="ARBA00022801"/>
    </source>
</evidence>
<reference evidence="9 10" key="1">
    <citation type="submission" date="2012-10" db="EMBL/GenBank/DDBJ databases">
        <authorList>
            <person name="Zafar N."/>
            <person name="Inman J."/>
            <person name="Hall N."/>
            <person name="Lorenzi H."/>
            <person name="Caler E."/>
        </authorList>
    </citation>
    <scope>NUCLEOTIDE SEQUENCE [LARGE SCALE GENOMIC DNA]</scope>
    <source>
        <strain evidence="9 10">IP1</strain>
    </source>
</reference>
<keyword evidence="10" id="KW-1185">Reference proteome</keyword>
<dbReference type="KEGG" id="eiv:EIN_134250"/>
<dbReference type="InterPro" id="IPR024079">
    <property type="entry name" value="MetalloPept_cat_dom_sf"/>
</dbReference>
<evidence type="ECO:0000256" key="1">
    <source>
        <dbReference type="ARBA" id="ARBA00006040"/>
    </source>
</evidence>
<dbReference type="OrthoDB" id="534666at2759"/>
<dbReference type="Proteomes" id="UP000014680">
    <property type="component" value="Unassembled WGS sequence"/>
</dbReference>
<dbReference type="VEuPathDB" id="AmoebaDB:EIN_134250"/>
<dbReference type="Gene3D" id="3.40.390.10">
    <property type="entry name" value="Collagenase (Catalytic Domain)"/>
    <property type="match status" value="1"/>
</dbReference>
<protein>
    <submittedName>
        <fullName evidence="9">Oligopeptidase A, putative</fullName>
        <ecNumber evidence="9">3.4.24.70</ecNumber>
    </submittedName>
</protein>
<dbReference type="Gene3D" id="1.10.1370.10">
    <property type="entry name" value="Neurolysin, domain 3"/>
    <property type="match status" value="1"/>
</dbReference>
<sequence length="679" mass="78777">MEHPFSQRTIPIDFSQLTPNHIVEDLNYTLKLTQQRIENIRSIEMTQATFLNVVEPLEMATYELEDIKMLILLILNTRGNITEYKTEYSKVLPALSTFFAGLYSDSKLLLLLEHVRDNSSTLSKEEYRLTEILIRKYVTGGSQLSTENKAKLVHEKTTLSMLMQKFGENLIKSVDDNFVAFSSEDELIGVPANNMERFKKAAQDHNMPGFVVMLDANSYSAVMNYCVVEKTRELVYRMNNKLCSYGATDNSDLLEKILEERDVISHIFNFNDFGDFIAQNRMVSSEDALKFVEQLHDKIYKDFKAQLSYLIALKRKETNDPLCVLKPWDVGYYSQKYLLQHFHYDSEEFRKYFTLSSVLEGLFKVIRNVFQIEMKECSEVRGWHEDVKYYEAYDINTKKLLGGIFYDFFPRKGKRSGACKETLFKAFVETNSNEEKIHSPIVYIITNIAPPPVGQKEAVLTLGEVKTIFHEHGHFIHTILSAKRYAAIGEDNVEFDFIEFPSKLFENFCFEETVIEMMTQPNGEKVPKNLLNRFENARNCFAAVNFMAQLKLSKMDLEIHKNYLKSGMHVDAFLEEKLEKYSIPFDVKFLSGIRKSKHLFVGECCYAASYFTYKWDEMMALDAFDLFVQNGLFNEETSAKLKKFVLEVGCMEDANTMFRNFRGREPKCDALMIKNGFTV</sequence>
<keyword evidence="2 7" id="KW-0645">Protease</keyword>
<evidence type="ECO:0000256" key="7">
    <source>
        <dbReference type="RuleBase" id="RU003435"/>
    </source>
</evidence>
<dbReference type="SUPFAM" id="SSF55486">
    <property type="entry name" value="Metalloproteases ('zincins'), catalytic domain"/>
    <property type="match status" value="1"/>
</dbReference>
<evidence type="ECO:0000256" key="3">
    <source>
        <dbReference type="ARBA" id="ARBA00022723"/>
    </source>
</evidence>
<evidence type="ECO:0000256" key="2">
    <source>
        <dbReference type="ARBA" id="ARBA00022670"/>
    </source>
</evidence>
<evidence type="ECO:0000256" key="6">
    <source>
        <dbReference type="ARBA" id="ARBA00023049"/>
    </source>
</evidence>
<dbReference type="InterPro" id="IPR024077">
    <property type="entry name" value="Neurolysin/TOP_dom2"/>
</dbReference>